<dbReference type="PANTHER" id="PTHR13906:SF12">
    <property type="entry name" value="PROTEIN-SERINE O-PALMITOLEOYLTRANSFERASE PORCUPINE"/>
    <property type="match status" value="1"/>
</dbReference>
<evidence type="ECO:0000256" key="10">
    <source>
        <dbReference type="ARBA" id="ARBA00040371"/>
    </source>
</evidence>
<dbReference type="GO" id="GO:1990698">
    <property type="term" value="F:palmitoleoyltransferase activity"/>
    <property type="evidence" value="ECO:0007669"/>
    <property type="project" value="UniProtKB-EC"/>
</dbReference>
<evidence type="ECO:0000256" key="8">
    <source>
        <dbReference type="ARBA" id="ARBA00038269"/>
    </source>
</evidence>
<comment type="catalytic activity">
    <reaction evidence="11">
        <text>[Wnt protein]-L-serine + (9Z)-hexadecenoyl-CoA = [Wnt protein]-O-(9Z)-hexadecenoyl-L-serine + CoA</text>
        <dbReference type="Rhea" id="RHEA:45336"/>
        <dbReference type="Rhea" id="RHEA-COMP:11170"/>
        <dbReference type="Rhea" id="RHEA-COMP:11171"/>
        <dbReference type="ChEBI" id="CHEBI:29999"/>
        <dbReference type="ChEBI" id="CHEBI:57287"/>
        <dbReference type="ChEBI" id="CHEBI:61540"/>
        <dbReference type="ChEBI" id="CHEBI:85189"/>
        <dbReference type="EC" id="2.3.1.250"/>
    </reaction>
</comment>
<dbReference type="PANTHER" id="PTHR13906">
    <property type="entry name" value="PORCUPINE"/>
    <property type="match status" value="1"/>
</dbReference>
<feature type="transmembrane region" description="Helical" evidence="12">
    <location>
        <begin position="38"/>
        <end position="59"/>
    </location>
</feature>
<dbReference type="GO" id="GO:0017147">
    <property type="term" value="F:Wnt-protein binding"/>
    <property type="evidence" value="ECO:0007669"/>
    <property type="project" value="TreeGrafter"/>
</dbReference>
<keyword evidence="5 12" id="KW-1133">Transmembrane helix</keyword>
<keyword evidence="13" id="KW-1185">Reference proteome</keyword>
<dbReference type="EC" id="2.3.1.250" evidence="9"/>
<feature type="transmembrane region" description="Helical" evidence="12">
    <location>
        <begin position="134"/>
        <end position="152"/>
    </location>
</feature>
<dbReference type="GO" id="GO:0030258">
    <property type="term" value="P:lipid modification"/>
    <property type="evidence" value="ECO:0007669"/>
    <property type="project" value="TreeGrafter"/>
</dbReference>
<comment type="similarity">
    <text evidence="8">Belongs to the membrane-bound acyltransferase family. Porcupine subfamily.</text>
</comment>
<protein>
    <recommendedName>
        <fullName evidence="10">Protein-serine O-palmitoleoyltransferase porcupine</fullName>
        <ecNumber evidence="9">2.3.1.250</ecNumber>
    </recommendedName>
</protein>
<evidence type="ECO:0000256" key="2">
    <source>
        <dbReference type="ARBA" id="ARBA00022679"/>
    </source>
</evidence>
<comment type="subcellular location">
    <subcellularLocation>
        <location evidence="1">Membrane</location>
        <topology evidence="1">Multi-pass membrane protein</topology>
    </subcellularLocation>
</comment>
<evidence type="ECO:0000256" key="12">
    <source>
        <dbReference type="SAM" id="Phobius"/>
    </source>
</evidence>
<evidence type="ECO:0000256" key="9">
    <source>
        <dbReference type="ARBA" id="ARBA00038867"/>
    </source>
</evidence>
<name>A0A915D736_9BILA</name>
<dbReference type="Proteomes" id="UP000887574">
    <property type="component" value="Unplaced"/>
</dbReference>
<evidence type="ECO:0000256" key="11">
    <source>
        <dbReference type="ARBA" id="ARBA00047978"/>
    </source>
</evidence>
<feature type="transmembrane region" description="Helical" evidence="12">
    <location>
        <begin position="12"/>
        <end position="32"/>
    </location>
</feature>
<keyword evidence="3" id="KW-0879">Wnt signaling pathway</keyword>
<reference evidence="14" key="1">
    <citation type="submission" date="2022-11" db="UniProtKB">
        <authorList>
            <consortium name="WormBaseParasite"/>
        </authorList>
    </citation>
    <scope>IDENTIFICATION</scope>
</reference>
<evidence type="ECO:0000256" key="6">
    <source>
        <dbReference type="ARBA" id="ARBA00023136"/>
    </source>
</evidence>
<sequence>MKPIVLAIKRPFLLKSLVFSILQRLVLVIGLPNNFSNSLIGLLGSKHLFLVTTSLIFLLKKQQYTGHWCLTATLLFTALCQLYFDATEFTSFRGSLMIASMKQISFAYDTQKMTSANHQSLKESLCSMISSLKYLAIAIFFVTYSSCLAEEMPHLLGFPMLHKYTTAQSYRTSHYFVSYFAMFTAYISGFGDAAETTKWSKVEWPSSMSDVVVYWNMPMHRFLHKYIFQKTRFNFGYATAMFSTFLASSLLHGFNFLLTAVLLSLGFYAYAESAFRNGLSNKLNACLKSRKCVPDCQHRFKKNEFWVAALNLAFVFLKHFSSGLFGSSFPTNRCPRIRL</sequence>
<keyword evidence="6 12" id="KW-0472">Membrane</keyword>
<feature type="transmembrane region" description="Helical" evidence="12">
    <location>
        <begin position="249"/>
        <end position="271"/>
    </location>
</feature>
<accession>A0A915D736</accession>
<keyword evidence="2" id="KW-0808">Transferase</keyword>
<evidence type="ECO:0000313" key="13">
    <source>
        <dbReference type="Proteomes" id="UP000887574"/>
    </source>
</evidence>
<evidence type="ECO:0000256" key="4">
    <source>
        <dbReference type="ARBA" id="ARBA00022692"/>
    </source>
</evidence>
<dbReference type="GO" id="GO:0016055">
    <property type="term" value="P:Wnt signaling pathway"/>
    <property type="evidence" value="ECO:0007669"/>
    <property type="project" value="UniProtKB-KW"/>
</dbReference>
<keyword evidence="7" id="KW-0012">Acyltransferase</keyword>
<evidence type="ECO:0000313" key="14">
    <source>
        <dbReference type="WBParaSite" id="jg16174"/>
    </source>
</evidence>
<evidence type="ECO:0000256" key="1">
    <source>
        <dbReference type="ARBA" id="ARBA00004141"/>
    </source>
</evidence>
<evidence type="ECO:0000256" key="7">
    <source>
        <dbReference type="ARBA" id="ARBA00023315"/>
    </source>
</evidence>
<dbReference type="WBParaSite" id="jg16174">
    <property type="protein sequence ID" value="jg16174"/>
    <property type="gene ID" value="jg16174"/>
</dbReference>
<dbReference type="GO" id="GO:0005783">
    <property type="term" value="C:endoplasmic reticulum"/>
    <property type="evidence" value="ECO:0007669"/>
    <property type="project" value="TreeGrafter"/>
</dbReference>
<feature type="transmembrane region" description="Helical" evidence="12">
    <location>
        <begin position="305"/>
        <end position="329"/>
    </location>
</feature>
<dbReference type="Pfam" id="PF03062">
    <property type="entry name" value="MBOAT"/>
    <property type="match status" value="1"/>
</dbReference>
<dbReference type="InterPro" id="IPR004299">
    <property type="entry name" value="MBOAT_fam"/>
</dbReference>
<dbReference type="GO" id="GO:0061355">
    <property type="term" value="P:Wnt protein secretion"/>
    <property type="evidence" value="ECO:0007669"/>
    <property type="project" value="TreeGrafter"/>
</dbReference>
<dbReference type="InterPro" id="IPR049941">
    <property type="entry name" value="LPLAT_7/PORCN-like"/>
</dbReference>
<feature type="transmembrane region" description="Helical" evidence="12">
    <location>
        <begin position="173"/>
        <end position="191"/>
    </location>
</feature>
<organism evidence="13 14">
    <name type="scientific">Ditylenchus dipsaci</name>
    <dbReference type="NCBI Taxonomy" id="166011"/>
    <lineage>
        <taxon>Eukaryota</taxon>
        <taxon>Metazoa</taxon>
        <taxon>Ecdysozoa</taxon>
        <taxon>Nematoda</taxon>
        <taxon>Chromadorea</taxon>
        <taxon>Rhabditida</taxon>
        <taxon>Tylenchina</taxon>
        <taxon>Tylenchomorpha</taxon>
        <taxon>Sphaerularioidea</taxon>
        <taxon>Anguinidae</taxon>
        <taxon>Anguininae</taxon>
        <taxon>Ditylenchus</taxon>
    </lineage>
</organism>
<dbReference type="GO" id="GO:0016020">
    <property type="term" value="C:membrane"/>
    <property type="evidence" value="ECO:0007669"/>
    <property type="project" value="UniProtKB-SubCell"/>
</dbReference>
<evidence type="ECO:0000256" key="3">
    <source>
        <dbReference type="ARBA" id="ARBA00022687"/>
    </source>
</evidence>
<keyword evidence="4 12" id="KW-0812">Transmembrane</keyword>
<evidence type="ECO:0000256" key="5">
    <source>
        <dbReference type="ARBA" id="ARBA00022989"/>
    </source>
</evidence>
<dbReference type="AlphaFoldDB" id="A0A915D736"/>
<proteinExistence type="inferred from homology"/>